<dbReference type="GO" id="GO:0008083">
    <property type="term" value="F:growth factor activity"/>
    <property type="evidence" value="ECO:0007669"/>
    <property type="project" value="UniProtKB-KW"/>
</dbReference>
<dbReference type="RefSeq" id="XP_041424966.1">
    <property type="nucleotide sequence ID" value="XM_041569032.1"/>
</dbReference>
<keyword evidence="10" id="KW-1185">Reference proteome</keyword>
<dbReference type="Pfam" id="PF01110">
    <property type="entry name" value="CNTF"/>
    <property type="match status" value="1"/>
</dbReference>
<accession>A0A1L8FKN8</accession>
<dbReference type="Gene3D" id="1.20.1250.10">
    <property type="match status" value="1"/>
</dbReference>
<evidence type="ECO:0000256" key="7">
    <source>
        <dbReference type="ARBA" id="ARBA00022902"/>
    </source>
</evidence>
<dbReference type="PaxDb" id="8355-A0A1L8FKN8"/>
<dbReference type="CTD" id="108695809"/>
<dbReference type="OrthoDB" id="9510890at2759"/>
<dbReference type="SUPFAM" id="SSF47266">
    <property type="entry name" value="4-helical cytokines"/>
    <property type="match status" value="1"/>
</dbReference>
<dbReference type="STRING" id="8355.A0A1L8FKN8"/>
<evidence type="ECO:0000256" key="4">
    <source>
        <dbReference type="ARBA" id="ARBA00022473"/>
    </source>
</evidence>
<evidence type="ECO:0000256" key="1">
    <source>
        <dbReference type="ARBA" id="ARBA00004496"/>
    </source>
</evidence>
<evidence type="ECO:0000313" key="11">
    <source>
        <dbReference type="RefSeq" id="XP_041424966.1"/>
    </source>
</evidence>
<gene>
    <name evidence="11" type="primary">cntf.L</name>
</gene>
<keyword evidence="5" id="KW-0963">Cytoplasm</keyword>
<evidence type="ECO:0000256" key="3">
    <source>
        <dbReference type="ARBA" id="ARBA00015150"/>
    </source>
</evidence>
<evidence type="ECO:0000256" key="9">
    <source>
        <dbReference type="ARBA" id="ARBA00025427"/>
    </source>
</evidence>
<evidence type="ECO:0000313" key="10">
    <source>
        <dbReference type="Proteomes" id="UP000186698"/>
    </source>
</evidence>
<sequence>MDSDTLFQDLCSRVIHQLGKLQEHLIPLTEKYLLLQGFDTLTLFEDPEDELFKDREEWAQMTKEERLQSNLNALLGLEKKLEKMVVQHSNQTSSRENGLFGGLQDVLAQVAALKSNMTRIGKIMRLSMDTASSTEDDISKGDVFDEKVEGYKVLKRLSFWVIRSLPDMRKLHGYNGAEKKTIS</sequence>
<protein>
    <recommendedName>
        <fullName evidence="3">Ciliary neurotrophic factor</fullName>
    </recommendedName>
</protein>
<keyword evidence="7" id="KW-0524">Neurogenesis</keyword>
<dbReference type="AlphaFoldDB" id="A0A1L8FKN8"/>
<keyword evidence="6" id="KW-0221">Differentiation</keyword>
<dbReference type="GO" id="GO:0030154">
    <property type="term" value="P:cell differentiation"/>
    <property type="evidence" value="ECO:0007669"/>
    <property type="project" value="UniProtKB-KW"/>
</dbReference>
<reference evidence="11" key="1">
    <citation type="submission" date="2025-08" db="UniProtKB">
        <authorList>
            <consortium name="RefSeq"/>
        </authorList>
    </citation>
    <scope>IDENTIFICATION</scope>
    <source>
        <strain evidence="11">J_2021</strain>
        <tissue evidence="11">Erythrocytes</tissue>
    </source>
</reference>
<dbReference type="OMA" id="RWSEMTE"/>
<evidence type="ECO:0000256" key="5">
    <source>
        <dbReference type="ARBA" id="ARBA00022490"/>
    </source>
</evidence>
<keyword evidence="8" id="KW-0339">Growth factor</keyword>
<dbReference type="GO" id="GO:0070120">
    <property type="term" value="P:ciliary neurotrophic factor-mediated signaling pathway"/>
    <property type="evidence" value="ECO:0007669"/>
    <property type="project" value="InterPro"/>
</dbReference>
<proteinExistence type="inferred from homology"/>
<dbReference type="GeneID" id="108695809"/>
<dbReference type="GO" id="GO:0007399">
    <property type="term" value="P:nervous system development"/>
    <property type="evidence" value="ECO:0007669"/>
    <property type="project" value="UniProtKB-KW"/>
</dbReference>
<dbReference type="InterPro" id="IPR009079">
    <property type="entry name" value="4_helix_cytokine-like_core"/>
</dbReference>
<dbReference type="GO" id="GO:0005127">
    <property type="term" value="F:ciliary neurotrophic factor receptor binding"/>
    <property type="evidence" value="ECO:0007669"/>
    <property type="project" value="InterPro"/>
</dbReference>
<comment type="function">
    <text evidence="9">CNTF is a survival factor for various neuronal cell types. Seems to prevent the degeneration of motor axons after axotomy.</text>
</comment>
<dbReference type="KEGG" id="xla:108695809"/>
<evidence type="ECO:0000256" key="2">
    <source>
        <dbReference type="ARBA" id="ARBA00007988"/>
    </source>
</evidence>
<dbReference type="Proteomes" id="UP000186698">
    <property type="component" value="Chromosome 7L"/>
</dbReference>
<comment type="similarity">
    <text evidence="2">Belongs to the CNTF family.</text>
</comment>
<dbReference type="PANTHER" id="PTHR15196:SF0">
    <property type="entry name" value="CILIARY NEUROTROPHIC FACTOR"/>
    <property type="match status" value="1"/>
</dbReference>
<evidence type="ECO:0000256" key="6">
    <source>
        <dbReference type="ARBA" id="ARBA00022782"/>
    </source>
</evidence>
<comment type="subcellular location">
    <subcellularLocation>
        <location evidence="1">Cytoplasm</location>
    </subcellularLocation>
</comment>
<evidence type="ECO:0000256" key="8">
    <source>
        <dbReference type="ARBA" id="ARBA00023030"/>
    </source>
</evidence>
<name>A0A1L8FKN8_XENLA</name>
<dbReference type="PANTHER" id="PTHR15196">
    <property type="entry name" value="CILIARY NEUROTROPHIC FACTOR"/>
    <property type="match status" value="1"/>
</dbReference>
<organism evidence="10 11">
    <name type="scientific">Xenopus laevis</name>
    <name type="common">African clawed frog</name>
    <dbReference type="NCBI Taxonomy" id="8355"/>
    <lineage>
        <taxon>Eukaryota</taxon>
        <taxon>Metazoa</taxon>
        <taxon>Chordata</taxon>
        <taxon>Craniata</taxon>
        <taxon>Vertebrata</taxon>
        <taxon>Euteleostomi</taxon>
        <taxon>Amphibia</taxon>
        <taxon>Batrachia</taxon>
        <taxon>Anura</taxon>
        <taxon>Pipoidea</taxon>
        <taxon>Pipidae</taxon>
        <taxon>Xenopodinae</taxon>
        <taxon>Xenopus</taxon>
        <taxon>Xenopus</taxon>
    </lineage>
</organism>
<dbReference type="GO" id="GO:0043524">
    <property type="term" value="P:negative regulation of neuron apoptotic process"/>
    <property type="evidence" value="ECO:0007669"/>
    <property type="project" value="InterPro"/>
</dbReference>
<dbReference type="GO" id="GO:0005737">
    <property type="term" value="C:cytoplasm"/>
    <property type="evidence" value="ECO:0007669"/>
    <property type="project" value="UniProtKB-SubCell"/>
</dbReference>
<keyword evidence="4" id="KW-0217">Developmental protein</keyword>
<dbReference type="InterPro" id="IPR000151">
    <property type="entry name" value="Ciliary_neurotrophic_fac_CNTF"/>
</dbReference>